<dbReference type="InterPro" id="IPR018490">
    <property type="entry name" value="cNMP-bd_dom_sf"/>
</dbReference>
<sequence length="220" mass="23850">MQIDAKMLDRDPWFGAIPPERRTALLAEGRVRAVTTGGSVYGIGDPPNGLWCVLEGQVRLKGYSANGVEMLVLVLRPGKWFGELSTLDGGPRPHDALAFGDTRLLHIAMPAFGRAVDLQPMLYRDLGLLVCAHQRSALDFLGQSVSQSVRVRLASSLAHSTIGADGYLQVRQDELAALVGVSRQSVNRHLRLFEQAGLIALGYREIRVRDAAGLLAIAAE</sequence>
<dbReference type="SMART" id="SM00100">
    <property type="entry name" value="cNMP"/>
    <property type="match status" value="1"/>
</dbReference>
<dbReference type="PROSITE" id="PS51063">
    <property type="entry name" value="HTH_CRP_2"/>
    <property type="match status" value="1"/>
</dbReference>
<dbReference type="PANTHER" id="PTHR24567">
    <property type="entry name" value="CRP FAMILY TRANSCRIPTIONAL REGULATORY PROTEIN"/>
    <property type="match status" value="1"/>
</dbReference>
<evidence type="ECO:0000256" key="1">
    <source>
        <dbReference type="ARBA" id="ARBA00023015"/>
    </source>
</evidence>
<dbReference type="CDD" id="cd00038">
    <property type="entry name" value="CAP_ED"/>
    <property type="match status" value="1"/>
</dbReference>
<dbReference type="InterPro" id="IPR050397">
    <property type="entry name" value="Env_Response_Regulators"/>
</dbReference>
<dbReference type="GO" id="GO:0005829">
    <property type="term" value="C:cytosol"/>
    <property type="evidence" value="ECO:0007669"/>
    <property type="project" value="TreeGrafter"/>
</dbReference>
<evidence type="ECO:0000259" key="4">
    <source>
        <dbReference type="PROSITE" id="PS50042"/>
    </source>
</evidence>
<keyword evidence="7" id="KW-1185">Reference proteome</keyword>
<dbReference type="InterPro" id="IPR014710">
    <property type="entry name" value="RmlC-like_jellyroll"/>
</dbReference>
<dbReference type="SMART" id="SM00419">
    <property type="entry name" value="HTH_CRP"/>
    <property type="match status" value="1"/>
</dbReference>
<dbReference type="InterPro" id="IPR000595">
    <property type="entry name" value="cNMP-bd_dom"/>
</dbReference>
<name>A0A974NTT1_9SPHN</name>
<accession>A0A974NTT1</accession>
<gene>
    <name evidence="6" type="ORF">H5J25_14550</name>
</gene>
<evidence type="ECO:0000313" key="6">
    <source>
        <dbReference type="EMBL" id="QQV76643.1"/>
    </source>
</evidence>
<dbReference type="GO" id="GO:0003700">
    <property type="term" value="F:DNA-binding transcription factor activity"/>
    <property type="evidence" value="ECO:0007669"/>
    <property type="project" value="TreeGrafter"/>
</dbReference>
<dbReference type="PANTHER" id="PTHR24567:SF74">
    <property type="entry name" value="HTH-TYPE TRANSCRIPTIONAL REGULATOR ARCR"/>
    <property type="match status" value="1"/>
</dbReference>
<dbReference type="InterPro" id="IPR036390">
    <property type="entry name" value="WH_DNA-bd_sf"/>
</dbReference>
<protein>
    <submittedName>
        <fullName evidence="6">Crp/Fnr family transcriptional regulator</fullName>
    </submittedName>
</protein>
<dbReference type="Pfam" id="PF00027">
    <property type="entry name" value="cNMP_binding"/>
    <property type="match status" value="1"/>
</dbReference>
<reference evidence="7" key="1">
    <citation type="submission" date="2020-09" db="EMBL/GenBank/DDBJ databases">
        <title>Sphingomonas sp., a new species isolated from pork steak.</title>
        <authorList>
            <person name="Heidler von Heilborn D."/>
        </authorList>
    </citation>
    <scope>NUCLEOTIDE SEQUENCE [LARGE SCALE GENOMIC DNA]</scope>
</reference>
<keyword evidence="1" id="KW-0805">Transcription regulation</keyword>
<evidence type="ECO:0000259" key="5">
    <source>
        <dbReference type="PROSITE" id="PS51063"/>
    </source>
</evidence>
<dbReference type="InterPro" id="IPR036388">
    <property type="entry name" value="WH-like_DNA-bd_sf"/>
</dbReference>
<dbReference type="EMBL" id="CP061035">
    <property type="protein sequence ID" value="QQV76643.1"/>
    <property type="molecule type" value="Genomic_DNA"/>
</dbReference>
<feature type="domain" description="HTH crp-type" evidence="5">
    <location>
        <begin position="147"/>
        <end position="212"/>
    </location>
</feature>
<dbReference type="SUPFAM" id="SSF51206">
    <property type="entry name" value="cAMP-binding domain-like"/>
    <property type="match status" value="1"/>
</dbReference>
<dbReference type="PROSITE" id="PS50042">
    <property type="entry name" value="CNMP_BINDING_3"/>
    <property type="match status" value="1"/>
</dbReference>
<proteinExistence type="predicted"/>
<dbReference type="Gene3D" id="2.60.120.10">
    <property type="entry name" value="Jelly Rolls"/>
    <property type="match status" value="1"/>
</dbReference>
<dbReference type="Pfam" id="PF13545">
    <property type="entry name" value="HTH_Crp_2"/>
    <property type="match status" value="1"/>
</dbReference>
<dbReference type="Gene3D" id="1.10.10.10">
    <property type="entry name" value="Winged helix-like DNA-binding domain superfamily/Winged helix DNA-binding domain"/>
    <property type="match status" value="1"/>
</dbReference>
<evidence type="ECO:0000256" key="3">
    <source>
        <dbReference type="ARBA" id="ARBA00023163"/>
    </source>
</evidence>
<organism evidence="6 7">
    <name type="scientific">Sphingomonas aliaeris</name>
    <dbReference type="NCBI Taxonomy" id="2759526"/>
    <lineage>
        <taxon>Bacteria</taxon>
        <taxon>Pseudomonadati</taxon>
        <taxon>Pseudomonadota</taxon>
        <taxon>Alphaproteobacteria</taxon>
        <taxon>Sphingomonadales</taxon>
        <taxon>Sphingomonadaceae</taxon>
        <taxon>Sphingomonas</taxon>
    </lineage>
</organism>
<dbReference type="SUPFAM" id="SSF46785">
    <property type="entry name" value="Winged helix' DNA-binding domain"/>
    <property type="match status" value="1"/>
</dbReference>
<evidence type="ECO:0000256" key="2">
    <source>
        <dbReference type="ARBA" id="ARBA00023125"/>
    </source>
</evidence>
<dbReference type="AlphaFoldDB" id="A0A974NTT1"/>
<dbReference type="KEGG" id="sari:H5J25_14550"/>
<dbReference type="InterPro" id="IPR012318">
    <property type="entry name" value="HTH_CRP"/>
</dbReference>
<feature type="domain" description="Cyclic nucleotide-binding" evidence="4">
    <location>
        <begin position="13"/>
        <end position="116"/>
    </location>
</feature>
<dbReference type="Proteomes" id="UP000595894">
    <property type="component" value="Chromosome"/>
</dbReference>
<keyword evidence="2" id="KW-0238">DNA-binding</keyword>
<dbReference type="RefSeq" id="WP_202092182.1">
    <property type="nucleotide sequence ID" value="NZ_CP061035.1"/>
</dbReference>
<keyword evidence="3" id="KW-0804">Transcription</keyword>
<dbReference type="GO" id="GO:0003677">
    <property type="term" value="F:DNA binding"/>
    <property type="evidence" value="ECO:0007669"/>
    <property type="project" value="UniProtKB-KW"/>
</dbReference>
<evidence type="ECO:0000313" key="7">
    <source>
        <dbReference type="Proteomes" id="UP000595894"/>
    </source>
</evidence>